<proteinExistence type="inferred from homology"/>
<dbReference type="Pfam" id="PF13715">
    <property type="entry name" value="CarbopepD_reg_2"/>
    <property type="match status" value="1"/>
</dbReference>
<dbReference type="InterPro" id="IPR023997">
    <property type="entry name" value="TonB-dep_OMP_SusC/RagA_CS"/>
</dbReference>
<comment type="similarity">
    <text evidence="7">Belongs to the TonB-dependent receptor family.</text>
</comment>
<evidence type="ECO:0000256" key="8">
    <source>
        <dbReference type="SAM" id="SignalP"/>
    </source>
</evidence>
<sequence>MKKCYLSNLHSILTNPLSFGRKISSLALLVAVLSSPFAANANVNSLSEDNSAVAVQKSVTGTVTEESGMSLPGVSVVVKGTTVGTVTDVDGKYEIAADESGVLVFSFVGMTTQEITVGSQTVIDVVMAADALQVDEVVVTALGIKREKKALGYAVQDVKADELTQTGNSDLVSSLQGKVAGVQISQSGGGVGGTSRIDIRGSSSLLGNDEPLWVVDGVPFSNGSGRDGSVWGGTSRAGGAFDLNPEDIESVSILKGPNAAALYGERGGNGVVLVTTKKGTRGKGLGITYSGGYTISEAAYMLDLQDKYGQGNNGVYDKNATASWGPEMTGQMLESWTGETIPYELQKDRLKDFTRTGTNQKHSLAFTGGNDKGTYRVSLGKDILNGIYEDHKVEKVTFDLRADYDINNWLNVDAKVSFFNTKGKERPEIGNYSYVSYFNTMPMNIRNQDLAPGYEILGGQHVEKLYTTANANYRNPYFLQAQTTNKDERNRTFGYIAANVKITSDLKAKFKYGMDSYSFEALEGYLFADNVDSSRPNYNPLQSNFKEENYEFLLSYNKDLNEDFTIGLNFGANSMKSRMKQLSSTSGRLTSENDFFLGAGSNIQSAESITEKEVRSVYGFGQVGYKNMLFLDFTARNDWSSTLTSQTVDMDNSYFYPSVSLSALVSEMVDLPDWVSFAKVRTSWARLGKATDPHLAAGQAFNIGSWNYNLSTGNVPYQGVQDGLDPELSDSYEIGFDLRMFQNRLGVDFTYYNEKTKNQIGYLEAVQSTGYSEVLSNIGEVLNKGFEVMVSTVPVKTNDLTVGLDFNFAKNKGTLEKLAGSVPRVPHGMGVYSYLNQDLGQIVGSIYARNENGDIIIDENGLMTTEQGDDHVIGNLQPDWTGSINLSVDYKGLYMSALVSIQEGGDILSSSERSAVSAGTAERTLENDRMAFFVDGVAMDGGPNNVIISAEEYWRQLSKVDEEFIYDASHMKLKELAIGYNIPKSILSKIPHNPIKSARVSVVGRNLFYFYKDTPGTAPDASAYSTDYAAQAYDFSPVPATRTYGFSLNVGF</sequence>
<dbReference type="Gene3D" id="2.40.170.20">
    <property type="entry name" value="TonB-dependent receptor, beta-barrel domain"/>
    <property type="match status" value="1"/>
</dbReference>
<evidence type="ECO:0000256" key="2">
    <source>
        <dbReference type="ARBA" id="ARBA00022448"/>
    </source>
</evidence>
<dbReference type="PROSITE" id="PS52016">
    <property type="entry name" value="TONB_DEPENDENT_REC_3"/>
    <property type="match status" value="1"/>
</dbReference>
<dbReference type="SUPFAM" id="SSF56935">
    <property type="entry name" value="Porins"/>
    <property type="match status" value="1"/>
</dbReference>
<evidence type="ECO:0000256" key="4">
    <source>
        <dbReference type="ARBA" id="ARBA00022692"/>
    </source>
</evidence>
<dbReference type="Gene3D" id="2.60.40.1120">
    <property type="entry name" value="Carboxypeptidase-like, regulatory domain"/>
    <property type="match status" value="1"/>
</dbReference>
<comment type="caution">
    <text evidence="10">The sequence shown here is derived from an EMBL/GenBank/DDBJ whole genome shotgun (WGS) entry which is preliminary data.</text>
</comment>
<dbReference type="InterPro" id="IPR039426">
    <property type="entry name" value="TonB-dep_rcpt-like"/>
</dbReference>
<dbReference type="NCBIfam" id="TIGR04057">
    <property type="entry name" value="SusC_RagA_signa"/>
    <property type="match status" value="1"/>
</dbReference>
<dbReference type="InterPro" id="IPR012910">
    <property type="entry name" value="Plug_dom"/>
</dbReference>
<dbReference type="NCBIfam" id="TIGR04056">
    <property type="entry name" value="OMP_RagA_SusC"/>
    <property type="match status" value="1"/>
</dbReference>
<keyword evidence="4 7" id="KW-0812">Transmembrane</keyword>
<keyword evidence="8" id="KW-0732">Signal</keyword>
<dbReference type="Pfam" id="PF07715">
    <property type="entry name" value="Plug"/>
    <property type="match status" value="1"/>
</dbReference>
<evidence type="ECO:0000256" key="5">
    <source>
        <dbReference type="ARBA" id="ARBA00023136"/>
    </source>
</evidence>
<name>A0ABX1WXL1_9BACT</name>
<dbReference type="InterPro" id="IPR008969">
    <property type="entry name" value="CarboxyPept-like_regulatory"/>
</dbReference>
<evidence type="ECO:0000259" key="9">
    <source>
        <dbReference type="Pfam" id="PF07715"/>
    </source>
</evidence>
<dbReference type="InterPro" id="IPR036942">
    <property type="entry name" value="Beta-barrel_TonB_sf"/>
</dbReference>
<dbReference type="SUPFAM" id="SSF49464">
    <property type="entry name" value="Carboxypeptidase regulatory domain-like"/>
    <property type="match status" value="1"/>
</dbReference>
<evidence type="ECO:0000256" key="3">
    <source>
        <dbReference type="ARBA" id="ARBA00022452"/>
    </source>
</evidence>
<evidence type="ECO:0000313" key="11">
    <source>
        <dbReference type="Proteomes" id="UP000732105"/>
    </source>
</evidence>
<evidence type="ECO:0000256" key="1">
    <source>
        <dbReference type="ARBA" id="ARBA00004571"/>
    </source>
</evidence>
<organism evidence="10 11">
    <name type="scientific">Marinifilum caeruleilacunae</name>
    <dbReference type="NCBI Taxonomy" id="2499076"/>
    <lineage>
        <taxon>Bacteria</taxon>
        <taxon>Pseudomonadati</taxon>
        <taxon>Bacteroidota</taxon>
        <taxon>Bacteroidia</taxon>
        <taxon>Marinilabiliales</taxon>
        <taxon>Marinifilaceae</taxon>
    </lineage>
</organism>
<comment type="subcellular location">
    <subcellularLocation>
        <location evidence="1 7">Cell outer membrane</location>
        <topology evidence="1 7">Multi-pass membrane protein</topology>
    </subcellularLocation>
</comment>
<dbReference type="Gene3D" id="2.170.130.10">
    <property type="entry name" value="TonB-dependent receptor, plug domain"/>
    <property type="match status" value="1"/>
</dbReference>
<evidence type="ECO:0000313" key="10">
    <source>
        <dbReference type="EMBL" id="NOU60782.1"/>
    </source>
</evidence>
<dbReference type="InterPro" id="IPR023996">
    <property type="entry name" value="TonB-dep_OMP_SusC/RagA"/>
</dbReference>
<evidence type="ECO:0000256" key="7">
    <source>
        <dbReference type="PROSITE-ProRule" id="PRU01360"/>
    </source>
</evidence>
<dbReference type="RefSeq" id="WP_171596054.1">
    <property type="nucleotide sequence ID" value="NZ_RZNH01000022.1"/>
</dbReference>
<keyword evidence="6 7" id="KW-0998">Cell outer membrane</keyword>
<feature type="domain" description="TonB-dependent receptor plug" evidence="9">
    <location>
        <begin position="149"/>
        <end position="271"/>
    </location>
</feature>
<evidence type="ECO:0000256" key="6">
    <source>
        <dbReference type="ARBA" id="ARBA00023237"/>
    </source>
</evidence>
<protein>
    <submittedName>
        <fullName evidence="10">SusC/RagA family TonB-linked outer membrane protein</fullName>
    </submittedName>
</protein>
<keyword evidence="3 7" id="KW-1134">Transmembrane beta strand</keyword>
<feature type="signal peptide" evidence="8">
    <location>
        <begin position="1"/>
        <end position="41"/>
    </location>
</feature>
<dbReference type="InterPro" id="IPR037066">
    <property type="entry name" value="Plug_dom_sf"/>
</dbReference>
<gene>
    <name evidence="10" type="ORF">ELS83_13240</name>
</gene>
<keyword evidence="5 7" id="KW-0472">Membrane</keyword>
<reference evidence="10 11" key="1">
    <citation type="submission" date="2018-12" db="EMBL/GenBank/DDBJ databases">
        <title>Marinifilum JC070 sp. nov., a marine bacterium isolated from Yongle Blue Hole in the South China Sea.</title>
        <authorList>
            <person name="Fu T."/>
        </authorList>
    </citation>
    <scope>NUCLEOTIDE SEQUENCE [LARGE SCALE GENOMIC DNA]</scope>
    <source>
        <strain evidence="10 11">JC070</strain>
    </source>
</reference>
<feature type="chain" id="PRO_5045067544" evidence="8">
    <location>
        <begin position="42"/>
        <end position="1052"/>
    </location>
</feature>
<accession>A0ABX1WXL1</accession>
<keyword evidence="11" id="KW-1185">Reference proteome</keyword>
<dbReference type="Proteomes" id="UP000732105">
    <property type="component" value="Unassembled WGS sequence"/>
</dbReference>
<dbReference type="EMBL" id="RZNH01000022">
    <property type="protein sequence ID" value="NOU60782.1"/>
    <property type="molecule type" value="Genomic_DNA"/>
</dbReference>
<keyword evidence="2 7" id="KW-0813">Transport</keyword>